<dbReference type="PANTHER" id="PTHR31084:SF0">
    <property type="entry name" value="ALPHA-L-FUCOSIDASE 2"/>
    <property type="match status" value="1"/>
</dbReference>
<dbReference type="Proteomes" id="UP000184088">
    <property type="component" value="Unassembled WGS sequence"/>
</dbReference>
<dbReference type="InterPro" id="IPR012341">
    <property type="entry name" value="6hp_glycosidase-like_sf"/>
</dbReference>
<dbReference type="STRING" id="1121256.SAMN02746089_02340"/>
<dbReference type="Gene3D" id="2.60.40.1180">
    <property type="entry name" value="Golgi alpha-mannosidase II"/>
    <property type="match status" value="1"/>
</dbReference>
<evidence type="ECO:0000313" key="4">
    <source>
        <dbReference type="EMBL" id="SHF66506.1"/>
    </source>
</evidence>
<evidence type="ECO:0000259" key="1">
    <source>
        <dbReference type="Pfam" id="PF14498"/>
    </source>
</evidence>
<dbReference type="InterPro" id="IPR013780">
    <property type="entry name" value="Glyco_hydro_b"/>
</dbReference>
<dbReference type="SUPFAM" id="SSF48208">
    <property type="entry name" value="Six-hairpin glycosidases"/>
    <property type="match status" value="1"/>
</dbReference>
<evidence type="ECO:0000313" key="5">
    <source>
        <dbReference type="Proteomes" id="UP000184088"/>
    </source>
</evidence>
<dbReference type="GO" id="GO:0004560">
    <property type="term" value="F:alpha-L-fucosidase activity"/>
    <property type="evidence" value="ECO:0007669"/>
    <property type="project" value="InterPro"/>
</dbReference>
<dbReference type="EMBL" id="FQVH01000036">
    <property type="protein sequence ID" value="SHF66506.1"/>
    <property type="molecule type" value="Genomic_DNA"/>
</dbReference>
<dbReference type="AlphaFoldDB" id="A0A1M5DHU1"/>
<organism evidence="4 5">
    <name type="scientific">Caldanaerobius fijiensis DSM 17918</name>
    <dbReference type="NCBI Taxonomy" id="1121256"/>
    <lineage>
        <taxon>Bacteria</taxon>
        <taxon>Bacillati</taxon>
        <taxon>Bacillota</taxon>
        <taxon>Clostridia</taxon>
        <taxon>Thermoanaerobacterales</taxon>
        <taxon>Thermoanaerobacteraceae</taxon>
        <taxon>Caldanaerobius</taxon>
    </lineage>
</organism>
<dbReference type="InterPro" id="IPR054363">
    <property type="entry name" value="GH95_cat"/>
</dbReference>
<keyword evidence="5" id="KW-1185">Reference proteome</keyword>
<dbReference type="RefSeq" id="WP_073345647.1">
    <property type="nucleotide sequence ID" value="NZ_FQVH01000036.1"/>
</dbReference>
<dbReference type="InterPro" id="IPR027414">
    <property type="entry name" value="GH95_N_dom"/>
</dbReference>
<dbReference type="OrthoDB" id="9802600at2"/>
<name>A0A1M5DHU1_9THEO</name>
<accession>A0A1M5DHU1</accession>
<dbReference type="FunFam" id="1.50.10.10:FF:000028">
    <property type="entry name" value="Alpha-L-fucosidase 2"/>
    <property type="match status" value="1"/>
</dbReference>
<dbReference type="InterPro" id="IPR049053">
    <property type="entry name" value="AFCA-like_C"/>
</dbReference>
<proteinExistence type="predicted"/>
<feature type="domain" description="Glycosyl hydrolase family 95 catalytic" evidence="3">
    <location>
        <begin position="265"/>
        <end position="668"/>
    </location>
</feature>
<dbReference type="Pfam" id="PF21307">
    <property type="entry name" value="Glyco_hydro_95_C"/>
    <property type="match status" value="1"/>
</dbReference>
<evidence type="ECO:0000259" key="3">
    <source>
        <dbReference type="Pfam" id="PF22124"/>
    </source>
</evidence>
<feature type="domain" description="Alpha fucosidase A-like C-terminal" evidence="2">
    <location>
        <begin position="670"/>
        <end position="763"/>
    </location>
</feature>
<dbReference type="GO" id="GO:0005975">
    <property type="term" value="P:carbohydrate metabolic process"/>
    <property type="evidence" value="ECO:0007669"/>
    <property type="project" value="InterPro"/>
</dbReference>
<feature type="domain" description="Glycosyl hydrolase family 95 N-terminal" evidence="1">
    <location>
        <begin position="10"/>
        <end position="246"/>
    </location>
</feature>
<dbReference type="Pfam" id="PF14498">
    <property type="entry name" value="Glyco_hyd_65N_2"/>
    <property type="match status" value="1"/>
</dbReference>
<reference evidence="4 5" key="1">
    <citation type="submission" date="2016-11" db="EMBL/GenBank/DDBJ databases">
        <authorList>
            <person name="Jaros S."/>
            <person name="Januszkiewicz K."/>
            <person name="Wedrychowicz H."/>
        </authorList>
    </citation>
    <scope>NUCLEOTIDE SEQUENCE [LARGE SCALE GENOMIC DNA]</scope>
    <source>
        <strain evidence="4 5">DSM 17918</strain>
    </source>
</reference>
<protein>
    <submittedName>
        <fullName evidence="4">Alpha-L-fucosidase 2</fullName>
    </submittedName>
</protein>
<evidence type="ECO:0000259" key="2">
    <source>
        <dbReference type="Pfam" id="PF21307"/>
    </source>
</evidence>
<dbReference type="Pfam" id="PF22124">
    <property type="entry name" value="Glyco_hydro_95_cat"/>
    <property type="match status" value="1"/>
</dbReference>
<gene>
    <name evidence="4" type="ORF">SAMN02746089_02340</name>
</gene>
<sequence length="764" mass="86834">MLDDKNNLKLWYRQPANEWVEALPIGNGRLGGMVFGKIDVERIQLNEDSVWYGGPRDRNNPDALTYLPEIRRLIFEGKVVEAQELANLALAGLPETESHYEPLGDLYLSFKYDEANVKDYIRELDLNTGIVTVRYNIGNTTYMREIFASYVDQVIVIHLTSTSPESISLKIQLDRGRFRNLDRIEPLKPDTLIMRGKCGGENGIVFRAAVRAVAEGGTTEVIGDNLLIKNADAVTLYFAANTTYREKYPEQVCLNQIANASMKPYEVMRKDHIKDYQTLFKRVDLYLSYDENLDLLPTDERLERVKNGLEDNGLINLYFQFGRYLLISCSRPGSLPANLQGIWNESMLPPWDSKYTININTEMNYWPAETCNLAECHVPLLEHIERMVKPGQRTAKVMYGCRGFVAHHNTDIWADTAPQDRTATATYWPMGAAWLCLHLWDHYEFGGDIEYLKKAYNIMKEAATFFLDFLIENPEGQLVTCPSVSPENTYILPDGQKVALCMAPTMDNEIIYALFTRCIKAGEILGIDEEFRCQLSEVLNRLPKLKIGKYGQIQEWLEDYDEDQPGHRHISHLFALHPGNQITLRGTPQLAQAAKRTLERRLEHGGGHTGWSRAWIINMWARLEEAEQAYENVLALLRKSTLNNLFDNHPPFQIDGNFGGTAGIAEMLLQSHAGEINLLPALPKAWANGYVKGLRARGGFKIDIYWEDGKLIKASITSLLGNRCRIRVNGEVKVTSDGNTVAVKKPESNVIEFDTQVHKTYILE</sequence>
<dbReference type="InterPro" id="IPR008928">
    <property type="entry name" value="6-hairpin_glycosidase_sf"/>
</dbReference>
<dbReference type="PANTHER" id="PTHR31084">
    <property type="entry name" value="ALPHA-L-FUCOSIDASE 2"/>
    <property type="match status" value="1"/>
</dbReference>
<dbReference type="PIRSF" id="PIRSF007663">
    <property type="entry name" value="UCP007663"/>
    <property type="match status" value="1"/>
</dbReference>
<dbReference type="Gene3D" id="1.50.10.10">
    <property type="match status" value="1"/>
</dbReference>
<dbReference type="Gene3D" id="2.70.98.50">
    <property type="entry name" value="putative glycoside hydrolase family protein from bacillus halodurans"/>
    <property type="match status" value="1"/>
</dbReference>
<dbReference type="InterPro" id="IPR016518">
    <property type="entry name" value="Alpha-L-fucosidase"/>
</dbReference>